<protein>
    <submittedName>
        <fullName evidence="1">Uncharacterized protein</fullName>
    </submittedName>
</protein>
<dbReference type="Gramene" id="OE9A017855T1">
    <property type="protein sequence ID" value="OE9A017855C1"/>
    <property type="gene ID" value="OE9A017855"/>
</dbReference>
<evidence type="ECO:0000313" key="2">
    <source>
        <dbReference type="Proteomes" id="UP000594638"/>
    </source>
</evidence>
<accession>A0A8S0U675</accession>
<keyword evidence="2" id="KW-1185">Reference proteome</keyword>
<sequence>MIRTDSDKDLREFLSINMEKPHLSLWLANRLPHDHAVKKSPHLVHMTGPIAGFDGETGMPRLARSSGMRRDWSFEDPQQRIKG</sequence>
<dbReference type="OrthoDB" id="1847777at2759"/>
<dbReference type="Proteomes" id="UP000594638">
    <property type="component" value="Unassembled WGS sequence"/>
</dbReference>
<organism evidence="1 2">
    <name type="scientific">Olea europaea subsp. europaea</name>
    <dbReference type="NCBI Taxonomy" id="158383"/>
    <lineage>
        <taxon>Eukaryota</taxon>
        <taxon>Viridiplantae</taxon>
        <taxon>Streptophyta</taxon>
        <taxon>Embryophyta</taxon>
        <taxon>Tracheophyta</taxon>
        <taxon>Spermatophyta</taxon>
        <taxon>Magnoliopsida</taxon>
        <taxon>eudicotyledons</taxon>
        <taxon>Gunneridae</taxon>
        <taxon>Pentapetalae</taxon>
        <taxon>asterids</taxon>
        <taxon>lamiids</taxon>
        <taxon>Lamiales</taxon>
        <taxon>Oleaceae</taxon>
        <taxon>Oleeae</taxon>
        <taxon>Olea</taxon>
    </lineage>
</organism>
<reference evidence="1 2" key="1">
    <citation type="submission" date="2019-12" db="EMBL/GenBank/DDBJ databases">
        <authorList>
            <person name="Alioto T."/>
            <person name="Alioto T."/>
            <person name="Gomez Garrido J."/>
        </authorList>
    </citation>
    <scope>NUCLEOTIDE SEQUENCE [LARGE SCALE GENOMIC DNA]</scope>
</reference>
<dbReference type="AlphaFoldDB" id="A0A8S0U675"/>
<evidence type="ECO:0000313" key="1">
    <source>
        <dbReference type="EMBL" id="CAA3013066.1"/>
    </source>
</evidence>
<comment type="caution">
    <text evidence="1">The sequence shown here is derived from an EMBL/GenBank/DDBJ whole genome shotgun (WGS) entry which is preliminary data.</text>
</comment>
<proteinExistence type="predicted"/>
<name>A0A8S0U675_OLEEU</name>
<gene>
    <name evidence="1" type="ORF">OLEA9_A017855</name>
</gene>
<dbReference type="EMBL" id="CACTIH010007421">
    <property type="protein sequence ID" value="CAA3013066.1"/>
    <property type="molecule type" value="Genomic_DNA"/>
</dbReference>